<name>A0ABS2QB18_9BACL</name>
<dbReference type="InterPro" id="IPR017927">
    <property type="entry name" value="FAD-bd_FR_type"/>
</dbReference>
<evidence type="ECO:0000256" key="9">
    <source>
        <dbReference type="SAM" id="Phobius"/>
    </source>
</evidence>
<keyword evidence="9" id="KW-0472">Membrane</keyword>
<dbReference type="PROSITE" id="PS51384">
    <property type="entry name" value="FAD_FR"/>
    <property type="match status" value="1"/>
</dbReference>
<keyword evidence="5" id="KW-0274">FAD</keyword>
<sequence length="451" mass="51575">MDKIMRPVILLGYLLSPLPAIAITFLANPTAYGTMKGLLPMVLGAAAYTWLMAELVISARPKFIEKYFGLNQFYRFHALTAIGAIVLSFFHKQLEDAIWRDFIPLISNLGNYAFVIFVGLAGLSLFFMTGMLIRHIPFLAAIRQFLEKKRIVDFNLSILIHNFNILAILLVFLHVFILSAFYQKNIWICGIYTIYFAIAFAYYVYHKRVRISLEKLSPYRVVEVREESPNVHTLVLKRRMRSPKYKAGQFVFIRLLADGISSEEHPFSITSDPNDRSTLSVTIKSVGDYTSKIPALTTNASAIIDGPYGVLGNSVHRTRSELVLIAGGIGITPMISILKDLRHKDPKRRVILLWNVPTRAELIFQNQLAALARYMPNFTFIPILSRDKNFNGEKGRITYEKLARLLAHHRYQSRHAHFIICGPTRMMDSVIDSLRDLDVNKKRIHFENFSM</sequence>
<keyword evidence="3" id="KW-0001">2Fe-2S</keyword>
<evidence type="ECO:0000256" key="4">
    <source>
        <dbReference type="ARBA" id="ARBA00022723"/>
    </source>
</evidence>
<feature type="transmembrane region" description="Helical" evidence="9">
    <location>
        <begin position="38"/>
        <end position="57"/>
    </location>
</feature>
<evidence type="ECO:0000256" key="5">
    <source>
        <dbReference type="ARBA" id="ARBA00022827"/>
    </source>
</evidence>
<reference evidence="11 12" key="1">
    <citation type="submission" date="2021-01" db="EMBL/GenBank/DDBJ databases">
        <title>Genomic Encyclopedia of Type Strains, Phase IV (KMG-IV): sequencing the most valuable type-strain genomes for metagenomic binning, comparative biology and taxonomic classification.</title>
        <authorList>
            <person name="Goeker M."/>
        </authorList>
    </citation>
    <scope>NUCLEOTIDE SEQUENCE [LARGE SCALE GENOMIC DNA]</scope>
    <source>
        <strain evidence="11 12">DSM 100968</strain>
    </source>
</reference>
<keyword evidence="2" id="KW-0285">Flavoprotein</keyword>
<feature type="transmembrane region" description="Helical" evidence="9">
    <location>
        <begin position="73"/>
        <end position="91"/>
    </location>
</feature>
<keyword evidence="9" id="KW-1133">Transmembrane helix</keyword>
<evidence type="ECO:0000313" key="11">
    <source>
        <dbReference type="EMBL" id="MBM7658520.1"/>
    </source>
</evidence>
<dbReference type="PRINTS" id="PR00409">
    <property type="entry name" value="PHDIOXRDTASE"/>
</dbReference>
<dbReference type="SUPFAM" id="SSF63380">
    <property type="entry name" value="Riboflavin synthase domain-like"/>
    <property type="match status" value="1"/>
</dbReference>
<evidence type="ECO:0000313" key="12">
    <source>
        <dbReference type="Proteomes" id="UP000823201"/>
    </source>
</evidence>
<comment type="caution">
    <text evidence="11">The sequence shown here is derived from an EMBL/GenBank/DDBJ whole genome shotgun (WGS) entry which is preliminary data.</text>
</comment>
<dbReference type="Gene3D" id="2.40.30.10">
    <property type="entry name" value="Translation factors"/>
    <property type="match status" value="1"/>
</dbReference>
<dbReference type="InterPro" id="IPR050415">
    <property type="entry name" value="MRET"/>
</dbReference>
<dbReference type="Proteomes" id="UP000823201">
    <property type="component" value="Unassembled WGS sequence"/>
</dbReference>
<keyword evidence="4" id="KW-0479">Metal-binding</keyword>
<dbReference type="PANTHER" id="PTHR47354:SF8">
    <property type="entry name" value="1,2-PHENYLACETYL-COA EPOXIDASE, SUBUNIT E"/>
    <property type="match status" value="1"/>
</dbReference>
<accession>A0ABS2QB18</accession>
<dbReference type="RefSeq" id="WP_205007076.1">
    <property type="nucleotide sequence ID" value="NZ_CBCRXA010000017.1"/>
</dbReference>
<evidence type="ECO:0000259" key="10">
    <source>
        <dbReference type="PROSITE" id="PS51384"/>
    </source>
</evidence>
<feature type="transmembrane region" description="Helical" evidence="9">
    <location>
        <begin position="185"/>
        <end position="205"/>
    </location>
</feature>
<comment type="cofactor">
    <cofactor evidence="1">
        <name>FAD</name>
        <dbReference type="ChEBI" id="CHEBI:57692"/>
    </cofactor>
</comment>
<organism evidence="11 12">
    <name type="scientific">Sporolactobacillus spathodeae</name>
    <dbReference type="NCBI Taxonomy" id="1465502"/>
    <lineage>
        <taxon>Bacteria</taxon>
        <taxon>Bacillati</taxon>
        <taxon>Bacillota</taxon>
        <taxon>Bacilli</taxon>
        <taxon>Bacillales</taxon>
        <taxon>Sporolactobacillaceae</taxon>
        <taxon>Sporolactobacillus</taxon>
    </lineage>
</organism>
<proteinExistence type="predicted"/>
<feature type="transmembrane region" description="Helical" evidence="9">
    <location>
        <begin position="111"/>
        <end position="133"/>
    </location>
</feature>
<dbReference type="PANTHER" id="PTHR47354">
    <property type="entry name" value="NADH OXIDOREDUCTASE HCR"/>
    <property type="match status" value="1"/>
</dbReference>
<evidence type="ECO:0000256" key="7">
    <source>
        <dbReference type="ARBA" id="ARBA00023004"/>
    </source>
</evidence>
<keyword evidence="12" id="KW-1185">Reference proteome</keyword>
<dbReference type="Pfam" id="PF08022">
    <property type="entry name" value="FAD_binding_8"/>
    <property type="match status" value="1"/>
</dbReference>
<dbReference type="InterPro" id="IPR039261">
    <property type="entry name" value="FNR_nucleotide-bd"/>
</dbReference>
<evidence type="ECO:0000256" key="1">
    <source>
        <dbReference type="ARBA" id="ARBA00001974"/>
    </source>
</evidence>
<keyword evidence="7" id="KW-0408">Iron</keyword>
<dbReference type="SUPFAM" id="SSF52343">
    <property type="entry name" value="Ferredoxin reductase-like, C-terminal NADP-linked domain"/>
    <property type="match status" value="1"/>
</dbReference>
<keyword evidence="6" id="KW-0560">Oxidoreductase</keyword>
<gene>
    <name evidence="11" type="ORF">JOC27_001973</name>
</gene>
<dbReference type="InterPro" id="IPR017938">
    <property type="entry name" value="Riboflavin_synthase-like_b-brl"/>
</dbReference>
<keyword evidence="8" id="KW-0411">Iron-sulfur</keyword>
<dbReference type="Pfam" id="PF00175">
    <property type="entry name" value="NAD_binding_1"/>
    <property type="match status" value="1"/>
</dbReference>
<evidence type="ECO:0000256" key="6">
    <source>
        <dbReference type="ARBA" id="ARBA00023002"/>
    </source>
</evidence>
<dbReference type="InterPro" id="IPR001433">
    <property type="entry name" value="OxRdtase_FAD/NAD-bd"/>
</dbReference>
<protein>
    <submittedName>
        <fullName evidence="11">Ferric reductase</fullName>
    </submittedName>
</protein>
<evidence type="ECO:0000256" key="2">
    <source>
        <dbReference type="ARBA" id="ARBA00022630"/>
    </source>
</evidence>
<dbReference type="InterPro" id="IPR013112">
    <property type="entry name" value="FAD-bd_8"/>
</dbReference>
<evidence type="ECO:0000256" key="3">
    <source>
        <dbReference type="ARBA" id="ARBA00022714"/>
    </source>
</evidence>
<feature type="domain" description="FAD-binding FR-type" evidence="10">
    <location>
        <begin position="214"/>
        <end position="314"/>
    </location>
</feature>
<evidence type="ECO:0000256" key="8">
    <source>
        <dbReference type="ARBA" id="ARBA00023014"/>
    </source>
</evidence>
<feature type="transmembrane region" description="Helical" evidence="9">
    <location>
        <begin position="154"/>
        <end position="179"/>
    </location>
</feature>
<dbReference type="EMBL" id="JAFBEV010000018">
    <property type="protein sequence ID" value="MBM7658520.1"/>
    <property type="molecule type" value="Genomic_DNA"/>
</dbReference>
<dbReference type="Gene3D" id="3.40.50.80">
    <property type="entry name" value="Nucleotide-binding domain of ferredoxin-NADP reductase (FNR) module"/>
    <property type="match status" value="1"/>
</dbReference>
<keyword evidence="9" id="KW-0812">Transmembrane</keyword>